<reference evidence="2" key="1">
    <citation type="submission" date="2016-10" db="EMBL/GenBank/DDBJ databases">
        <authorList>
            <person name="Varghese N."/>
            <person name="Submissions S."/>
        </authorList>
    </citation>
    <scope>NUCLEOTIDE SEQUENCE [LARGE SCALE GENOMIC DNA]</scope>
    <source>
        <strain evidence="2">CGMCC 1.10223</strain>
    </source>
</reference>
<dbReference type="RefSeq" id="WP_046234788.1">
    <property type="nucleotide sequence ID" value="NZ_FONN01000034.1"/>
</dbReference>
<name>A0A1I2IEY5_9BACL</name>
<protein>
    <submittedName>
        <fullName evidence="1">Uncharacterized protein</fullName>
    </submittedName>
</protein>
<keyword evidence="2" id="KW-1185">Reference proteome</keyword>
<proteinExistence type="predicted"/>
<dbReference type="AlphaFoldDB" id="A0A1I2IEY5"/>
<sequence length="143" mass="16600">MINLNAPILPWVGIGGLSLHSHISNYYPLLVNEDVQAKLLGKFLIRYEINESVDLWFNLMNGKLFKITALNKYRGMLFGKIRIGMHINEVLSIEPSFEYDDFEEVYCSSKGIYIETNPVNETVMWISVFVRESENQDFEDGNW</sequence>
<evidence type="ECO:0000313" key="1">
    <source>
        <dbReference type="EMBL" id="SFF40180.1"/>
    </source>
</evidence>
<dbReference type="EMBL" id="FONN01000034">
    <property type="protein sequence ID" value="SFF40180.1"/>
    <property type="molecule type" value="Genomic_DNA"/>
</dbReference>
<dbReference type="OrthoDB" id="2051994at2"/>
<accession>A0A1I2IEY5</accession>
<evidence type="ECO:0000313" key="2">
    <source>
        <dbReference type="Proteomes" id="UP000183410"/>
    </source>
</evidence>
<dbReference type="Proteomes" id="UP000183410">
    <property type="component" value="Unassembled WGS sequence"/>
</dbReference>
<organism evidence="1 2">
    <name type="scientific">Paenibacillus algorifonticola</name>
    <dbReference type="NCBI Taxonomy" id="684063"/>
    <lineage>
        <taxon>Bacteria</taxon>
        <taxon>Bacillati</taxon>
        <taxon>Bacillota</taxon>
        <taxon>Bacilli</taxon>
        <taxon>Bacillales</taxon>
        <taxon>Paenibacillaceae</taxon>
        <taxon>Paenibacillus</taxon>
    </lineage>
</organism>
<gene>
    <name evidence="1" type="ORF">SAMN04487969_13411</name>
</gene>